<dbReference type="AlphaFoldDB" id="A0A0M2USC5"/>
<dbReference type="Pfam" id="PF00498">
    <property type="entry name" value="FHA"/>
    <property type="match status" value="1"/>
</dbReference>
<dbReference type="EMBL" id="LAQJ01000237">
    <property type="protein sequence ID" value="KKO18742.1"/>
    <property type="molecule type" value="Genomic_DNA"/>
</dbReference>
<evidence type="ECO:0000259" key="1">
    <source>
        <dbReference type="PROSITE" id="PS50006"/>
    </source>
</evidence>
<sequence>MSVRMAELIDVTIPGQKKSYPLKDITIIGRASTTDIKLDDLMVSRHHARVSRWNEGYVVEDLAVSTESF</sequence>
<dbReference type="InterPro" id="IPR008984">
    <property type="entry name" value="SMAD_FHA_dom_sf"/>
</dbReference>
<evidence type="ECO:0000313" key="3">
    <source>
        <dbReference type="Proteomes" id="UP000034954"/>
    </source>
</evidence>
<accession>A0A0M2USC5</accession>
<comment type="caution">
    <text evidence="2">The sequence shown here is derived from an EMBL/GenBank/DDBJ whole genome shotgun (WGS) entry which is preliminary data.</text>
</comment>
<dbReference type="InterPro" id="IPR000253">
    <property type="entry name" value="FHA_dom"/>
</dbReference>
<dbReference type="SUPFAM" id="SSF49879">
    <property type="entry name" value="SMAD/FHA domain"/>
    <property type="match status" value="1"/>
</dbReference>
<gene>
    <name evidence="2" type="ORF">BROFUL_02522</name>
</gene>
<dbReference type="Proteomes" id="UP000034954">
    <property type="component" value="Unassembled WGS sequence"/>
</dbReference>
<dbReference type="Gene3D" id="2.60.200.20">
    <property type="match status" value="1"/>
</dbReference>
<organism evidence="2 3">
    <name type="scientific">Candidatus Brocadia fulgida</name>
    <dbReference type="NCBI Taxonomy" id="380242"/>
    <lineage>
        <taxon>Bacteria</taxon>
        <taxon>Pseudomonadati</taxon>
        <taxon>Planctomycetota</taxon>
        <taxon>Candidatus Brocadiia</taxon>
        <taxon>Candidatus Brocadiales</taxon>
        <taxon>Candidatus Brocadiaceae</taxon>
        <taxon>Candidatus Brocadia</taxon>
    </lineage>
</organism>
<reference evidence="2 3" key="1">
    <citation type="journal article" date="2013" name="BMC Microbiol.">
        <title>Identification of the type II cytochrome c maturation pathway in anammox bacteria by comparative genomics.</title>
        <authorList>
            <person name="Ferousi C."/>
            <person name="Speth D.R."/>
            <person name="Reimann J."/>
            <person name="Op den Camp H.J."/>
            <person name="Allen J.W."/>
            <person name="Keltjens J.T."/>
            <person name="Jetten M.S."/>
        </authorList>
    </citation>
    <scope>NUCLEOTIDE SEQUENCE [LARGE SCALE GENOMIC DNA]</scope>
    <source>
        <strain evidence="2">RU1</strain>
    </source>
</reference>
<protein>
    <submittedName>
        <fullName evidence="2">FHA domain protein</fullName>
    </submittedName>
</protein>
<evidence type="ECO:0000313" key="2">
    <source>
        <dbReference type="EMBL" id="KKO18742.1"/>
    </source>
</evidence>
<keyword evidence="3" id="KW-1185">Reference proteome</keyword>
<proteinExistence type="predicted"/>
<feature type="domain" description="FHA" evidence="1">
    <location>
        <begin position="26"/>
        <end position="69"/>
    </location>
</feature>
<name>A0A0M2USC5_9BACT</name>
<dbReference type="PROSITE" id="PS50006">
    <property type="entry name" value="FHA_DOMAIN"/>
    <property type="match status" value="1"/>
</dbReference>